<organism evidence="6 7">
    <name type="scientific">Nocardiopsis metallicus</name>
    <dbReference type="NCBI Taxonomy" id="179819"/>
    <lineage>
        <taxon>Bacteria</taxon>
        <taxon>Bacillati</taxon>
        <taxon>Actinomycetota</taxon>
        <taxon>Actinomycetes</taxon>
        <taxon>Streptosporangiales</taxon>
        <taxon>Nocardiopsidaceae</taxon>
        <taxon>Nocardiopsis</taxon>
    </lineage>
</organism>
<protein>
    <submittedName>
        <fullName evidence="6">Acetylornithine/succinyldiaminopimelate/putresci ne aminotransferase</fullName>
    </submittedName>
</protein>
<evidence type="ECO:0000256" key="5">
    <source>
        <dbReference type="RuleBase" id="RU003560"/>
    </source>
</evidence>
<evidence type="ECO:0000313" key="7">
    <source>
        <dbReference type="Proteomes" id="UP000579647"/>
    </source>
</evidence>
<dbReference type="GO" id="GO:0030170">
    <property type="term" value="F:pyridoxal phosphate binding"/>
    <property type="evidence" value="ECO:0007669"/>
    <property type="project" value="InterPro"/>
</dbReference>
<dbReference type="InterPro" id="IPR015422">
    <property type="entry name" value="PyrdxlP-dep_Trfase_small"/>
</dbReference>
<dbReference type="InterPro" id="IPR005814">
    <property type="entry name" value="Aminotrans_3"/>
</dbReference>
<dbReference type="PANTHER" id="PTHR11986:SF79">
    <property type="entry name" value="ACETYLORNITHINE AMINOTRANSFERASE, MITOCHONDRIAL"/>
    <property type="match status" value="1"/>
</dbReference>
<name>A0A840WEF3_9ACTN</name>
<dbReference type="AlphaFoldDB" id="A0A840WEF3"/>
<dbReference type="InterPro" id="IPR015424">
    <property type="entry name" value="PyrdxlP-dep_Trfase"/>
</dbReference>
<dbReference type="GO" id="GO:0008483">
    <property type="term" value="F:transaminase activity"/>
    <property type="evidence" value="ECO:0007669"/>
    <property type="project" value="UniProtKB-KW"/>
</dbReference>
<reference evidence="6 7" key="1">
    <citation type="submission" date="2020-08" db="EMBL/GenBank/DDBJ databases">
        <title>Sequencing the genomes of 1000 actinobacteria strains.</title>
        <authorList>
            <person name="Klenk H.-P."/>
        </authorList>
    </citation>
    <scope>NUCLEOTIDE SEQUENCE [LARGE SCALE GENOMIC DNA]</scope>
    <source>
        <strain evidence="6 7">DSM 44598</strain>
    </source>
</reference>
<dbReference type="InterPro" id="IPR015421">
    <property type="entry name" value="PyrdxlP-dep_Trfase_major"/>
</dbReference>
<dbReference type="PANTHER" id="PTHR11986">
    <property type="entry name" value="AMINOTRANSFERASE CLASS III"/>
    <property type="match status" value="1"/>
</dbReference>
<evidence type="ECO:0000256" key="1">
    <source>
        <dbReference type="ARBA" id="ARBA00001933"/>
    </source>
</evidence>
<keyword evidence="3 6" id="KW-0808">Transferase</keyword>
<dbReference type="Pfam" id="PF00202">
    <property type="entry name" value="Aminotran_3"/>
    <property type="match status" value="1"/>
</dbReference>
<comment type="cofactor">
    <cofactor evidence="1">
        <name>pyridoxal 5'-phosphate</name>
        <dbReference type="ChEBI" id="CHEBI:597326"/>
    </cofactor>
</comment>
<dbReference type="Gene3D" id="3.40.640.10">
    <property type="entry name" value="Type I PLP-dependent aspartate aminotransferase-like (Major domain)"/>
    <property type="match status" value="2"/>
</dbReference>
<dbReference type="Gene3D" id="3.90.1150.10">
    <property type="entry name" value="Aspartate Aminotransferase, domain 1"/>
    <property type="match status" value="2"/>
</dbReference>
<comment type="similarity">
    <text evidence="5">Belongs to the class-III pyridoxal-phosphate-dependent aminotransferase family.</text>
</comment>
<keyword evidence="7" id="KW-1185">Reference proteome</keyword>
<comment type="caution">
    <text evidence="6">The sequence shown here is derived from an EMBL/GenBank/DDBJ whole genome shotgun (WGS) entry which is preliminary data.</text>
</comment>
<accession>A0A840WEF3</accession>
<dbReference type="RefSeq" id="WP_312893582.1">
    <property type="nucleotide sequence ID" value="NZ_JACHDO010000001.1"/>
</dbReference>
<evidence type="ECO:0000313" key="6">
    <source>
        <dbReference type="EMBL" id="MBB5489716.1"/>
    </source>
</evidence>
<dbReference type="InterPro" id="IPR050103">
    <property type="entry name" value="Class-III_PLP-dep_AT"/>
</dbReference>
<sequence>MNSGRAVPELAEPYLRGVLATAGLDVEYVRSEKDTVYYLDGQGEEVAVLDVVGGYGSLLLGHNHPDINDYAVELLSSGVPVHAQFSKHPYANELADALNRILHRELDTEQRFYAIFTNSGAEAIEAAVKNAELDRQLRLADLTARIDTDIEAARAAVAAGAATLPEGHTDADALAEGVRSDNAARLAAGPLFLALEGGFHGKLVGSVQYTHNEVYRSPFSALAAQARFVPPNDAGALRAAVAAEDARLDTLTVVDGQVLRTAVPFPLFCALLVEPVQGEGGIHELTAEFAEQIRLVSQEIDCPVIVDEIQSGMGRTGAFLSSAQIGLEGDYYTLAKTLGGGVAKAGVMLVRENRYREAFEMVHSSTFAKDAFSCLVGNRVLEVLEADDGAVYRRAAERGERLRRMLELIVEDYPQVLREVRGRGLILGLEFADQSESGSEEIRERARSGFFGYHLAGYLLREHRIRVFPTASAMQTLRFEPSVYITDAEVDRLEQGLRELCRLLRDGDPKVFQF</sequence>
<dbReference type="EMBL" id="JACHDO010000001">
    <property type="protein sequence ID" value="MBB5489716.1"/>
    <property type="molecule type" value="Genomic_DNA"/>
</dbReference>
<keyword evidence="4 5" id="KW-0663">Pyridoxal phosphate</keyword>
<dbReference type="Proteomes" id="UP000579647">
    <property type="component" value="Unassembled WGS sequence"/>
</dbReference>
<evidence type="ECO:0000256" key="2">
    <source>
        <dbReference type="ARBA" id="ARBA00022576"/>
    </source>
</evidence>
<dbReference type="GO" id="GO:0042802">
    <property type="term" value="F:identical protein binding"/>
    <property type="evidence" value="ECO:0007669"/>
    <property type="project" value="TreeGrafter"/>
</dbReference>
<gene>
    <name evidence="6" type="ORF">HNR07_000853</name>
</gene>
<evidence type="ECO:0000256" key="3">
    <source>
        <dbReference type="ARBA" id="ARBA00022679"/>
    </source>
</evidence>
<keyword evidence="2 6" id="KW-0032">Aminotransferase</keyword>
<dbReference type="SUPFAM" id="SSF53383">
    <property type="entry name" value="PLP-dependent transferases"/>
    <property type="match status" value="1"/>
</dbReference>
<proteinExistence type="inferred from homology"/>
<evidence type="ECO:0000256" key="4">
    <source>
        <dbReference type="ARBA" id="ARBA00022898"/>
    </source>
</evidence>